<dbReference type="PANTHER" id="PTHR36079:SF1">
    <property type="entry name" value="PROTEIN LEAFY"/>
    <property type="match status" value="1"/>
</dbReference>
<organism evidence="13 14">
    <name type="scientific">Platanthera zijinensis</name>
    <dbReference type="NCBI Taxonomy" id="2320716"/>
    <lineage>
        <taxon>Eukaryota</taxon>
        <taxon>Viridiplantae</taxon>
        <taxon>Streptophyta</taxon>
        <taxon>Embryophyta</taxon>
        <taxon>Tracheophyta</taxon>
        <taxon>Spermatophyta</taxon>
        <taxon>Magnoliopsida</taxon>
        <taxon>Liliopsida</taxon>
        <taxon>Asparagales</taxon>
        <taxon>Orchidaceae</taxon>
        <taxon>Orchidoideae</taxon>
        <taxon>Orchideae</taxon>
        <taxon>Orchidinae</taxon>
        <taxon>Platanthera</taxon>
    </lineage>
</organism>
<comment type="similarity">
    <text evidence="2 9">Belongs to the FLO/LFY family.</text>
</comment>
<comment type="caution">
    <text evidence="13">The sequence shown here is derived from an EMBL/GenBank/DDBJ whole genome shotgun (WGS) entry which is preliminary data.</text>
</comment>
<evidence type="ECO:0000256" key="10">
    <source>
        <dbReference type="SAM" id="MobiDB-lite"/>
    </source>
</evidence>
<protein>
    <recommendedName>
        <fullName evidence="9">Floricaula/leafy-like transcription factor</fullName>
    </recommendedName>
</protein>
<evidence type="ECO:0000259" key="12">
    <source>
        <dbReference type="Pfam" id="PF17538"/>
    </source>
</evidence>
<feature type="region of interest" description="Disordered" evidence="10">
    <location>
        <begin position="1"/>
        <end position="28"/>
    </location>
</feature>
<comment type="subcellular location">
    <subcellularLocation>
        <location evidence="1 9">Nucleus</location>
    </subcellularLocation>
</comment>
<dbReference type="GO" id="GO:0005634">
    <property type="term" value="C:nucleus"/>
    <property type="evidence" value="ECO:0007669"/>
    <property type="project" value="UniProtKB-SubCell"/>
</dbReference>
<evidence type="ECO:0000256" key="3">
    <source>
        <dbReference type="ARBA" id="ARBA00022473"/>
    </source>
</evidence>
<sequence length="490" mass="54233">MDPGDAFSAGLFRWDPRPTAGPPHAAAAAQPCPAAAVSMVLAASQQHHQHNPHEVALPQHPQPPPATESSSRELEEVFEGYGVRYSTVARIGDLGFTASTLAGMREEEVDDMMATVSHLFRWDLLVGERYGIKAAIRAERRRLEALIFSHVSGAPAHLNHHQHQMGYLFSSAAATGHHLMPDDPRRRRLLLSPDHHNALDALSQEGLSEEPVQLEREAAGSGGGEVVCRRDGKGKSQQRQTSGKKKDASSTKSKKKKKKGMEEGDDNEEEVEMWGQGASIENDEEYDGEESQSEQSSAAERQREHPFIVTEPGEVARAKKNGLDYLFNLYEQCHEFLLQVQTVAKERGDKCPTKVTNLVFRYAKKVGASYINKPKMRHYVHCYALHVLDEEASNSLRRAFKERGENVGAWRLACYKPLVAISASHSFDIDAVFNAHPRLSIWYVPTKLRQLCHLARSSAAGSSSQRLSSSTVHAIQDSAAAAHSLRPPMF</sequence>
<evidence type="ECO:0000256" key="8">
    <source>
        <dbReference type="ARBA" id="ARBA00023242"/>
    </source>
</evidence>
<evidence type="ECO:0000259" key="11">
    <source>
        <dbReference type="Pfam" id="PF01698"/>
    </source>
</evidence>
<comment type="function">
    <text evidence="9">Probable transcription factor.</text>
</comment>
<dbReference type="GO" id="GO:0006355">
    <property type="term" value="P:regulation of DNA-templated transcription"/>
    <property type="evidence" value="ECO:0007669"/>
    <property type="project" value="UniProtKB-UniRule"/>
</dbReference>
<dbReference type="Proteomes" id="UP001418222">
    <property type="component" value="Unassembled WGS sequence"/>
</dbReference>
<dbReference type="Pfam" id="PF17538">
    <property type="entry name" value="C_LFY_FLO"/>
    <property type="match status" value="1"/>
</dbReference>
<evidence type="ECO:0000256" key="1">
    <source>
        <dbReference type="ARBA" id="ARBA00004123"/>
    </source>
</evidence>
<dbReference type="PANTHER" id="PTHR36079">
    <property type="entry name" value="PROTEIN LEAFY"/>
    <property type="match status" value="1"/>
</dbReference>
<feature type="compositionally biased region" description="Acidic residues" evidence="10">
    <location>
        <begin position="281"/>
        <end position="292"/>
    </location>
</feature>
<feature type="domain" description="Floricaula/leafy DNA-binding C-terminal" evidence="12">
    <location>
        <begin position="294"/>
        <end position="460"/>
    </location>
</feature>
<keyword evidence="6 9" id="KW-0010">Activator</keyword>
<keyword evidence="14" id="KW-1185">Reference proteome</keyword>
<feature type="region of interest" description="Disordered" evidence="10">
    <location>
        <begin position="42"/>
        <end position="72"/>
    </location>
</feature>
<keyword evidence="7 9" id="KW-0804">Transcription</keyword>
<dbReference type="InterPro" id="IPR035209">
    <property type="entry name" value="FLO/LFY_C"/>
</dbReference>
<dbReference type="Pfam" id="PF01698">
    <property type="entry name" value="SAM_LFY"/>
    <property type="match status" value="1"/>
</dbReference>
<evidence type="ECO:0000256" key="7">
    <source>
        <dbReference type="ARBA" id="ARBA00023163"/>
    </source>
</evidence>
<keyword evidence="8 9" id="KW-0539">Nucleus</keyword>
<evidence type="ECO:0000256" key="5">
    <source>
        <dbReference type="ARBA" id="ARBA00023125"/>
    </source>
</evidence>
<dbReference type="GO" id="GO:0003677">
    <property type="term" value="F:DNA binding"/>
    <property type="evidence" value="ECO:0007669"/>
    <property type="project" value="UniProtKB-UniRule"/>
</dbReference>
<evidence type="ECO:0000256" key="6">
    <source>
        <dbReference type="ARBA" id="ARBA00023159"/>
    </source>
</evidence>
<dbReference type="InterPro" id="IPR038276">
    <property type="entry name" value="Floricaula/leafy_C_sf"/>
</dbReference>
<feature type="domain" description="Floricaula/Leafy protein SAM" evidence="11">
    <location>
        <begin position="72"/>
        <end position="144"/>
    </location>
</feature>
<proteinExistence type="inferred from homology"/>
<accession>A0AAP0FTU8</accession>
<evidence type="ECO:0000313" key="13">
    <source>
        <dbReference type="EMBL" id="KAK8913775.1"/>
    </source>
</evidence>
<dbReference type="Gene3D" id="1.10.4180.10">
    <property type="entry name" value="Protein LEAFY"/>
    <property type="match status" value="1"/>
</dbReference>
<dbReference type="InterPro" id="IPR035079">
    <property type="entry name" value="LFY_SAM"/>
</dbReference>
<feature type="compositionally biased region" description="Acidic residues" evidence="10">
    <location>
        <begin position="263"/>
        <end position="272"/>
    </location>
</feature>
<feature type="region of interest" description="Disordered" evidence="10">
    <location>
        <begin position="203"/>
        <end position="309"/>
    </location>
</feature>
<evidence type="ECO:0000256" key="2">
    <source>
        <dbReference type="ARBA" id="ARBA00009383"/>
    </source>
</evidence>
<evidence type="ECO:0000313" key="14">
    <source>
        <dbReference type="Proteomes" id="UP001418222"/>
    </source>
</evidence>
<name>A0AAP0FTU8_9ASPA</name>
<gene>
    <name evidence="13" type="ORF">KSP39_PZI023443</name>
</gene>
<dbReference type="EMBL" id="JBBWWQ010000021">
    <property type="protein sequence ID" value="KAK8913775.1"/>
    <property type="molecule type" value="Genomic_DNA"/>
</dbReference>
<dbReference type="AlphaFoldDB" id="A0AAP0FTU8"/>
<evidence type="ECO:0000256" key="9">
    <source>
        <dbReference type="RuleBase" id="RU366064"/>
    </source>
</evidence>
<dbReference type="InterPro" id="IPR002910">
    <property type="entry name" value="FLO_LFY"/>
</dbReference>
<keyword evidence="3" id="KW-0217">Developmental protein</keyword>
<keyword evidence="4 9" id="KW-0805">Transcription regulation</keyword>
<reference evidence="13 14" key="1">
    <citation type="journal article" date="2022" name="Nat. Plants">
        <title>Genomes of leafy and leafless Platanthera orchids illuminate the evolution of mycoheterotrophy.</title>
        <authorList>
            <person name="Li M.H."/>
            <person name="Liu K.W."/>
            <person name="Li Z."/>
            <person name="Lu H.C."/>
            <person name="Ye Q.L."/>
            <person name="Zhang D."/>
            <person name="Wang J.Y."/>
            <person name="Li Y.F."/>
            <person name="Zhong Z.M."/>
            <person name="Liu X."/>
            <person name="Yu X."/>
            <person name="Liu D.K."/>
            <person name="Tu X.D."/>
            <person name="Liu B."/>
            <person name="Hao Y."/>
            <person name="Liao X.Y."/>
            <person name="Jiang Y.T."/>
            <person name="Sun W.H."/>
            <person name="Chen J."/>
            <person name="Chen Y.Q."/>
            <person name="Ai Y."/>
            <person name="Zhai J.W."/>
            <person name="Wu S.S."/>
            <person name="Zhou Z."/>
            <person name="Hsiao Y.Y."/>
            <person name="Wu W.L."/>
            <person name="Chen Y.Y."/>
            <person name="Lin Y.F."/>
            <person name="Hsu J.L."/>
            <person name="Li C.Y."/>
            <person name="Wang Z.W."/>
            <person name="Zhao X."/>
            <person name="Zhong W.Y."/>
            <person name="Ma X.K."/>
            <person name="Ma L."/>
            <person name="Huang J."/>
            <person name="Chen G.Z."/>
            <person name="Huang M.Z."/>
            <person name="Huang L."/>
            <person name="Peng D.H."/>
            <person name="Luo Y.B."/>
            <person name="Zou S.Q."/>
            <person name="Chen S.P."/>
            <person name="Lan S."/>
            <person name="Tsai W.C."/>
            <person name="Van de Peer Y."/>
            <person name="Liu Z.J."/>
        </authorList>
    </citation>
    <scope>NUCLEOTIDE SEQUENCE [LARGE SCALE GENOMIC DNA]</scope>
    <source>
        <strain evidence="13">Lor287</strain>
    </source>
</reference>
<evidence type="ECO:0000256" key="4">
    <source>
        <dbReference type="ARBA" id="ARBA00023015"/>
    </source>
</evidence>
<keyword evidence="5 9" id="KW-0238">DNA-binding</keyword>